<feature type="non-terminal residue" evidence="3">
    <location>
        <position position="429"/>
    </location>
</feature>
<accession>A0A564YRL7</accession>
<name>A0A564YRL7_HYMDI</name>
<dbReference type="AlphaFoldDB" id="A0A564YRL7"/>
<keyword evidence="4" id="KW-1185">Reference proteome</keyword>
<dbReference type="InterPro" id="IPR011047">
    <property type="entry name" value="Quinoprotein_ADH-like_sf"/>
</dbReference>
<evidence type="ECO:0000259" key="2">
    <source>
        <dbReference type="Pfam" id="PF25293"/>
    </source>
</evidence>
<feature type="domain" description="EMC1 first beta-propeller" evidence="2">
    <location>
        <begin position="15"/>
        <end position="389"/>
    </location>
</feature>
<sequence length="429" mass="47409">MRILCILLSVYCAFALYEDQIGKFDWRRQYIGNVDHHLFQSGHKYPYLYLASDSHVIGAVARQNGSLIWRQALEEDAKFMSTGLCSKYLFTLSARSNPLLRAWNPITGQLHSEILIKSDSSEGKLVCDTGKNSVFVILTDKVVKVDANRLVKSDEKSFPGQNSKLIAFNTQDGILNILLSSSLPTNSLTLIKFNTESNVEAENDLTLSTLSAPPNVQLNKCILSESILICTGVGSSKLFSVDLKGSSIFSFVDLQSHPSDITEPVNGKIFLKYPLETFQVFTVDKATNTLRSEYNLGGVSAFAVNGDSLTCIKQLPDKSFENLEITSFDIRSGSKVSGRFPPFVNLSRNHGAVKKINVISGENGGLLVFTEDRAVQMISNGEQVWLREESLADITSVEMVDLPVSAQEATMQEEFGQSDVSVMELFVNR</sequence>
<dbReference type="PANTHER" id="PTHR21573:SF0">
    <property type="entry name" value="ER MEMBRANE PROTEIN COMPLEX SUBUNIT 1"/>
    <property type="match status" value="1"/>
</dbReference>
<evidence type="ECO:0000313" key="3">
    <source>
        <dbReference type="EMBL" id="VUZ49846.1"/>
    </source>
</evidence>
<dbReference type="Proteomes" id="UP000321570">
    <property type="component" value="Unassembled WGS sequence"/>
</dbReference>
<organism evidence="3 4">
    <name type="scientific">Hymenolepis diminuta</name>
    <name type="common">Rat tapeworm</name>
    <dbReference type="NCBI Taxonomy" id="6216"/>
    <lineage>
        <taxon>Eukaryota</taxon>
        <taxon>Metazoa</taxon>
        <taxon>Spiralia</taxon>
        <taxon>Lophotrochozoa</taxon>
        <taxon>Platyhelminthes</taxon>
        <taxon>Cestoda</taxon>
        <taxon>Eucestoda</taxon>
        <taxon>Cyclophyllidea</taxon>
        <taxon>Hymenolepididae</taxon>
        <taxon>Hymenolepis</taxon>
    </lineage>
</organism>
<dbReference type="GO" id="GO:0034975">
    <property type="term" value="P:protein folding in endoplasmic reticulum"/>
    <property type="evidence" value="ECO:0007669"/>
    <property type="project" value="TreeGrafter"/>
</dbReference>
<gene>
    <name evidence="3" type="ORF">WMSIL1_LOCUS8857</name>
</gene>
<protein>
    <recommendedName>
        <fullName evidence="2">EMC1 first beta-propeller domain-containing protein</fullName>
    </recommendedName>
</protein>
<reference evidence="3 4" key="1">
    <citation type="submission" date="2019-07" db="EMBL/GenBank/DDBJ databases">
        <authorList>
            <person name="Jastrzebski P J."/>
            <person name="Paukszto L."/>
            <person name="Jastrzebski P J."/>
        </authorList>
    </citation>
    <scope>NUCLEOTIDE SEQUENCE [LARGE SCALE GENOMIC DNA]</scope>
    <source>
        <strain evidence="3 4">WMS-il1</strain>
    </source>
</reference>
<keyword evidence="1" id="KW-0732">Signal</keyword>
<dbReference type="SUPFAM" id="SSF50998">
    <property type="entry name" value="Quinoprotein alcohol dehydrogenase-like"/>
    <property type="match status" value="1"/>
</dbReference>
<feature type="signal peptide" evidence="1">
    <location>
        <begin position="1"/>
        <end position="15"/>
    </location>
</feature>
<evidence type="ECO:0000313" key="4">
    <source>
        <dbReference type="Proteomes" id="UP000321570"/>
    </source>
</evidence>
<evidence type="ECO:0000256" key="1">
    <source>
        <dbReference type="SAM" id="SignalP"/>
    </source>
</evidence>
<proteinExistence type="predicted"/>
<dbReference type="InterPro" id="IPR058545">
    <property type="entry name" value="Beta-prop_EMC1_1st"/>
</dbReference>
<dbReference type="GO" id="GO:0072546">
    <property type="term" value="C:EMC complex"/>
    <property type="evidence" value="ECO:0007669"/>
    <property type="project" value="InterPro"/>
</dbReference>
<feature type="chain" id="PRO_5021947411" description="EMC1 first beta-propeller domain-containing protein" evidence="1">
    <location>
        <begin position="16"/>
        <end position="429"/>
    </location>
</feature>
<dbReference type="InterPro" id="IPR026895">
    <property type="entry name" value="EMC1"/>
</dbReference>
<dbReference type="EMBL" id="CABIJS010000333">
    <property type="protein sequence ID" value="VUZ49846.1"/>
    <property type="molecule type" value="Genomic_DNA"/>
</dbReference>
<dbReference type="Pfam" id="PF25293">
    <property type="entry name" value="Beta-prop_EMC1_N"/>
    <property type="match status" value="1"/>
</dbReference>
<dbReference type="PANTHER" id="PTHR21573">
    <property type="entry name" value="ER MEMBRANE PROTEIN COMPLEX SUBUNIT 1"/>
    <property type="match status" value="1"/>
</dbReference>